<feature type="transmembrane region" description="Helical" evidence="1">
    <location>
        <begin position="78"/>
        <end position="100"/>
    </location>
</feature>
<organism evidence="2">
    <name type="scientific">uncultured Caudovirales phage</name>
    <dbReference type="NCBI Taxonomy" id="2100421"/>
    <lineage>
        <taxon>Viruses</taxon>
        <taxon>Duplodnaviria</taxon>
        <taxon>Heunggongvirae</taxon>
        <taxon>Uroviricota</taxon>
        <taxon>Caudoviricetes</taxon>
        <taxon>Peduoviridae</taxon>
        <taxon>Maltschvirus</taxon>
        <taxon>Maltschvirus maltsch</taxon>
    </lineage>
</organism>
<protein>
    <submittedName>
        <fullName evidence="2">Uncharacterized protein</fullName>
    </submittedName>
</protein>
<gene>
    <name evidence="2" type="ORF">UFOVP24_32</name>
</gene>
<sequence>MNLPQLPQDKANHLAYGALTFSIVLLIAHFLFPNDQIGFACLITVLSAIGKEASDAWINWKATGDPMKGPHGVELLDAVATISGGALAGLPLLILQIPIIQG</sequence>
<keyword evidence="1" id="KW-0812">Transmembrane</keyword>
<keyword evidence="1" id="KW-0472">Membrane</keyword>
<accession>A0A6J5TA07</accession>
<dbReference type="EMBL" id="LR797817">
    <property type="protein sequence ID" value="CAB4240992.1"/>
    <property type="molecule type" value="Genomic_DNA"/>
</dbReference>
<keyword evidence="1" id="KW-1133">Transmembrane helix</keyword>
<name>A0A6J5TA07_9CAUD</name>
<evidence type="ECO:0000313" key="2">
    <source>
        <dbReference type="EMBL" id="CAB4240992.1"/>
    </source>
</evidence>
<feature type="transmembrane region" description="Helical" evidence="1">
    <location>
        <begin position="14"/>
        <end position="32"/>
    </location>
</feature>
<reference evidence="2" key="1">
    <citation type="submission" date="2020-05" db="EMBL/GenBank/DDBJ databases">
        <authorList>
            <person name="Chiriac C."/>
            <person name="Salcher M."/>
            <person name="Ghai R."/>
            <person name="Kavagutti S V."/>
        </authorList>
    </citation>
    <scope>NUCLEOTIDE SEQUENCE</scope>
</reference>
<proteinExistence type="predicted"/>
<evidence type="ECO:0000256" key="1">
    <source>
        <dbReference type="SAM" id="Phobius"/>
    </source>
</evidence>